<evidence type="ECO:0000313" key="11">
    <source>
        <dbReference type="Proteomes" id="UP000439113"/>
    </source>
</evidence>
<comment type="catalytic activity">
    <reaction evidence="8">
        <text>an all-trans-polyprenyl diphosphate + 1,4-dihydroxy-2-naphthoate + H(+) = a 2-demethylmenaquinol + CO2 + diphosphate</text>
        <dbReference type="Rhea" id="RHEA:26478"/>
        <dbReference type="Rhea" id="RHEA-COMP:9563"/>
        <dbReference type="Rhea" id="RHEA-COMP:9564"/>
        <dbReference type="ChEBI" id="CHEBI:11173"/>
        <dbReference type="ChEBI" id="CHEBI:15378"/>
        <dbReference type="ChEBI" id="CHEBI:16526"/>
        <dbReference type="ChEBI" id="CHEBI:33019"/>
        <dbReference type="ChEBI" id="CHEBI:55437"/>
        <dbReference type="ChEBI" id="CHEBI:58914"/>
        <dbReference type="EC" id="2.5.1.74"/>
    </reaction>
</comment>
<dbReference type="GO" id="GO:0046428">
    <property type="term" value="F:1,4-dihydroxy-2-naphthoate polyprenyltransferase activity"/>
    <property type="evidence" value="ECO:0007669"/>
    <property type="project" value="UniProtKB-UniRule"/>
</dbReference>
<dbReference type="PANTHER" id="PTHR13929">
    <property type="entry name" value="1,4-DIHYDROXY-2-NAPHTHOATE OCTAPRENYLTRANSFERASE"/>
    <property type="match status" value="1"/>
</dbReference>
<comment type="caution">
    <text evidence="8">Lacks conserved residue(s) required for the propagation of feature annotation.</text>
</comment>
<feature type="transmembrane region" description="Helical" evidence="8">
    <location>
        <begin position="182"/>
        <end position="201"/>
    </location>
</feature>
<feature type="transmembrane region" description="Helical" evidence="8">
    <location>
        <begin position="154"/>
        <end position="176"/>
    </location>
</feature>
<comment type="subcellular location">
    <subcellularLocation>
        <location evidence="8">Cell membrane</location>
        <topology evidence="8">Multi-pass membrane protein</topology>
    </subcellularLocation>
    <subcellularLocation>
        <location evidence="1">Membrane</location>
        <topology evidence="1">Multi-pass membrane protein</topology>
    </subcellularLocation>
</comment>
<evidence type="ECO:0000256" key="7">
    <source>
        <dbReference type="ARBA" id="ARBA00023136"/>
    </source>
</evidence>
<dbReference type="NCBIfam" id="TIGR00751">
    <property type="entry name" value="menA"/>
    <property type="match status" value="1"/>
</dbReference>
<dbReference type="HAMAP" id="MF_01937">
    <property type="entry name" value="MenA_1"/>
    <property type="match status" value="1"/>
</dbReference>
<organism evidence="10 11">
    <name type="scientific">Rhodoblastus acidophilus</name>
    <name type="common">Rhodopseudomonas acidophila</name>
    <dbReference type="NCBI Taxonomy" id="1074"/>
    <lineage>
        <taxon>Bacteria</taxon>
        <taxon>Pseudomonadati</taxon>
        <taxon>Pseudomonadota</taxon>
        <taxon>Alphaproteobacteria</taxon>
        <taxon>Hyphomicrobiales</taxon>
        <taxon>Rhodoblastaceae</taxon>
        <taxon>Rhodoblastus</taxon>
    </lineage>
</organism>
<protein>
    <recommendedName>
        <fullName evidence="8 9">1,4-dihydroxy-2-naphthoate octaprenyltransferase</fullName>
        <shortName evidence="8">DHNA-octaprenyltransferase</shortName>
        <ecNumber evidence="8 9">2.5.1.74</ecNumber>
    </recommendedName>
</protein>
<dbReference type="UniPathway" id="UPA00079">
    <property type="reaction ID" value="UER00168"/>
</dbReference>
<comment type="pathway">
    <text evidence="8">Quinol/quinone metabolism; menaquinone biosynthesis; menaquinol from 1,4-dihydroxy-2-naphthoate: step 1/2.</text>
</comment>
<evidence type="ECO:0000256" key="5">
    <source>
        <dbReference type="ARBA" id="ARBA00022692"/>
    </source>
</evidence>
<dbReference type="InterPro" id="IPR026046">
    <property type="entry name" value="UBIAD1"/>
</dbReference>
<dbReference type="RefSeq" id="WP_155445370.1">
    <property type="nucleotide sequence ID" value="NZ_JAOQNR010000005.1"/>
</dbReference>
<keyword evidence="3 8" id="KW-1003">Cell membrane</keyword>
<sequence>MTVSTPATAPTLSTWIGAMRPRTLTMALAPVLAGAALAWRVEHKTHLAAVLVASLSAAFIQIATNLFNDAKDFERGGDGPDRLGPVRAAASGLLTPDAIKRAAYGSFALAAVGGLFLIGVGGWPILALGLASILCGWAYTGGPKPISYSPYGEIFVIAFFGLGAVCGTYWLCAVTLSQPAVLAGLAVGLFAAGVLMVNNFRDSAADARVGRRTLAIVAGPTLSRWLFAAMMFSPFALLAPLVRATSHAPLLLALGAAPLAFIQVKRLFVEQPGPGLNAVLARTAQTQAVFSLLLSVGALA</sequence>
<dbReference type="CDD" id="cd13962">
    <property type="entry name" value="PT_UbiA_UBIAD1"/>
    <property type="match status" value="1"/>
</dbReference>
<evidence type="ECO:0000256" key="4">
    <source>
        <dbReference type="ARBA" id="ARBA00022679"/>
    </source>
</evidence>
<comment type="function">
    <text evidence="8">Conversion of 1,4-dihydroxy-2-naphthoate (DHNA) to demethylmenaquinone (DMK).</text>
</comment>
<comment type="caution">
    <text evidence="10">The sequence shown here is derived from an EMBL/GenBank/DDBJ whole genome shotgun (WGS) entry which is preliminary data.</text>
</comment>
<keyword evidence="5 8" id="KW-0812">Transmembrane</keyword>
<gene>
    <name evidence="8" type="primary">menA</name>
    <name evidence="10" type="ORF">GJ654_06705</name>
</gene>
<accession>A0A6N8DNA4</accession>
<proteinExistence type="inferred from homology"/>
<dbReference type="Gene3D" id="1.10.357.140">
    <property type="entry name" value="UbiA prenyltransferase"/>
    <property type="match status" value="1"/>
</dbReference>
<dbReference type="Pfam" id="PF01040">
    <property type="entry name" value="UbiA"/>
    <property type="match status" value="1"/>
</dbReference>
<dbReference type="EMBL" id="WNKS01000004">
    <property type="protein sequence ID" value="MTV30683.1"/>
    <property type="molecule type" value="Genomic_DNA"/>
</dbReference>
<dbReference type="NCBIfam" id="NF004751">
    <property type="entry name" value="PRK06080.1-3"/>
    <property type="match status" value="1"/>
</dbReference>
<keyword evidence="6 8" id="KW-1133">Transmembrane helix</keyword>
<evidence type="ECO:0000256" key="9">
    <source>
        <dbReference type="NCBIfam" id="TIGR00751"/>
    </source>
</evidence>
<dbReference type="GO" id="GO:0009234">
    <property type="term" value="P:menaquinone biosynthetic process"/>
    <property type="evidence" value="ECO:0007669"/>
    <property type="project" value="UniProtKB-UniRule"/>
</dbReference>
<dbReference type="GO" id="GO:0042371">
    <property type="term" value="P:vitamin K biosynthetic process"/>
    <property type="evidence" value="ECO:0007669"/>
    <property type="project" value="TreeGrafter"/>
</dbReference>
<comment type="similarity">
    <text evidence="8">Belongs to the MenA family. Type 1 subfamily.</text>
</comment>
<dbReference type="PANTHER" id="PTHR13929:SF0">
    <property type="entry name" value="UBIA PRENYLTRANSFERASE DOMAIN-CONTAINING PROTEIN 1"/>
    <property type="match status" value="1"/>
</dbReference>
<feature type="transmembrane region" description="Helical" evidence="8">
    <location>
        <begin position="47"/>
        <end position="67"/>
    </location>
</feature>
<dbReference type="InterPro" id="IPR004657">
    <property type="entry name" value="MenA"/>
</dbReference>
<dbReference type="AlphaFoldDB" id="A0A6N8DNA4"/>
<evidence type="ECO:0000256" key="1">
    <source>
        <dbReference type="ARBA" id="ARBA00004141"/>
    </source>
</evidence>
<dbReference type="Proteomes" id="UP000439113">
    <property type="component" value="Unassembled WGS sequence"/>
</dbReference>
<keyword evidence="2 8" id="KW-0474">Menaquinone biosynthesis</keyword>
<reference evidence="10 11" key="1">
    <citation type="submission" date="2019-11" db="EMBL/GenBank/DDBJ databases">
        <title>Whole-genome sequence of a Rhodoblastus acidophilus DSM 142.</title>
        <authorList>
            <person name="Kyndt J.A."/>
            <person name="Meyer T.E."/>
        </authorList>
    </citation>
    <scope>NUCLEOTIDE SEQUENCE [LARGE SCALE GENOMIC DNA]</scope>
    <source>
        <strain evidence="10 11">DSM 142</strain>
    </source>
</reference>
<name>A0A6N8DNA4_RHOAC</name>
<dbReference type="GO" id="GO:0005886">
    <property type="term" value="C:plasma membrane"/>
    <property type="evidence" value="ECO:0007669"/>
    <property type="project" value="UniProtKB-SubCell"/>
</dbReference>
<evidence type="ECO:0000256" key="3">
    <source>
        <dbReference type="ARBA" id="ARBA00022475"/>
    </source>
</evidence>
<dbReference type="InterPro" id="IPR000537">
    <property type="entry name" value="UbiA_prenyltransferase"/>
</dbReference>
<evidence type="ECO:0000313" key="10">
    <source>
        <dbReference type="EMBL" id="MTV30683.1"/>
    </source>
</evidence>
<keyword evidence="4 8" id="KW-0808">Transferase</keyword>
<dbReference type="EC" id="2.5.1.74" evidence="8 9"/>
<dbReference type="PIRSF" id="PIRSF005355">
    <property type="entry name" value="UBIAD1"/>
    <property type="match status" value="1"/>
</dbReference>
<evidence type="ECO:0000256" key="6">
    <source>
        <dbReference type="ARBA" id="ARBA00022989"/>
    </source>
</evidence>
<dbReference type="InterPro" id="IPR044878">
    <property type="entry name" value="UbiA_sf"/>
</dbReference>
<feature type="transmembrane region" description="Helical" evidence="8">
    <location>
        <begin position="23"/>
        <end position="41"/>
    </location>
</feature>
<keyword evidence="7 8" id="KW-0472">Membrane</keyword>
<dbReference type="OrthoDB" id="9767568at2"/>
<evidence type="ECO:0000256" key="2">
    <source>
        <dbReference type="ARBA" id="ARBA00022428"/>
    </source>
</evidence>
<feature type="transmembrane region" description="Helical" evidence="8">
    <location>
        <begin position="222"/>
        <end position="242"/>
    </location>
</feature>
<evidence type="ECO:0000256" key="8">
    <source>
        <dbReference type="HAMAP-Rule" id="MF_01937"/>
    </source>
</evidence>